<dbReference type="InterPro" id="IPR000045">
    <property type="entry name" value="Prepilin_IV_endopep_pep"/>
</dbReference>
<dbReference type="InterPro" id="IPR014032">
    <property type="entry name" value="Peptidase_A24A_bac"/>
</dbReference>
<gene>
    <name evidence="5" type="ORF">GCM10017621_24310</name>
</gene>
<dbReference type="RefSeq" id="WP_271187283.1">
    <property type="nucleotide sequence ID" value="NZ_BSFE01000007.1"/>
</dbReference>
<dbReference type="GO" id="GO:0005886">
    <property type="term" value="C:plasma membrane"/>
    <property type="evidence" value="ECO:0007669"/>
    <property type="project" value="TreeGrafter"/>
</dbReference>
<feature type="domain" description="Prepilin type IV endopeptidase peptidase" evidence="4">
    <location>
        <begin position="9"/>
        <end position="115"/>
    </location>
</feature>
<organism evidence="5 6">
    <name type="scientific">Maricaulis virginensis</name>
    <dbReference type="NCBI Taxonomy" id="144022"/>
    <lineage>
        <taxon>Bacteria</taxon>
        <taxon>Pseudomonadati</taxon>
        <taxon>Pseudomonadota</taxon>
        <taxon>Alphaproteobacteria</taxon>
        <taxon>Maricaulales</taxon>
        <taxon>Maricaulaceae</taxon>
        <taxon>Maricaulis</taxon>
    </lineage>
</organism>
<accession>A0A9W6IMB2</accession>
<dbReference type="AlphaFoldDB" id="A0A9W6IMB2"/>
<evidence type="ECO:0000256" key="1">
    <source>
        <dbReference type="ARBA" id="ARBA00005801"/>
    </source>
</evidence>
<comment type="similarity">
    <text evidence="1 2">Belongs to the peptidase A24 family.</text>
</comment>
<keyword evidence="3" id="KW-0472">Membrane</keyword>
<dbReference type="InterPro" id="IPR050882">
    <property type="entry name" value="Prepilin_peptidase/N-MTase"/>
</dbReference>
<comment type="caution">
    <text evidence="5">The sequence shown here is derived from an EMBL/GenBank/DDBJ whole genome shotgun (WGS) entry which is preliminary data.</text>
</comment>
<evidence type="ECO:0000313" key="6">
    <source>
        <dbReference type="Proteomes" id="UP001143486"/>
    </source>
</evidence>
<keyword evidence="3" id="KW-0812">Transmembrane</keyword>
<dbReference type="PANTHER" id="PTHR30487">
    <property type="entry name" value="TYPE 4 PREPILIN-LIKE PROTEINS LEADER PEPTIDE-PROCESSING ENZYME"/>
    <property type="match status" value="1"/>
</dbReference>
<protein>
    <recommendedName>
        <fullName evidence="4">Prepilin type IV endopeptidase peptidase domain-containing protein</fullName>
    </recommendedName>
</protein>
<dbReference type="PRINTS" id="PR00864">
    <property type="entry name" value="PREPILNPTASE"/>
</dbReference>
<dbReference type="GO" id="GO:0006465">
    <property type="term" value="P:signal peptide processing"/>
    <property type="evidence" value="ECO:0007669"/>
    <property type="project" value="TreeGrafter"/>
</dbReference>
<evidence type="ECO:0000313" key="5">
    <source>
        <dbReference type="EMBL" id="GLK52923.1"/>
    </source>
</evidence>
<feature type="transmembrane region" description="Helical" evidence="3">
    <location>
        <begin position="88"/>
        <end position="121"/>
    </location>
</feature>
<reference evidence="5" key="2">
    <citation type="submission" date="2023-01" db="EMBL/GenBank/DDBJ databases">
        <authorList>
            <person name="Sun Q."/>
            <person name="Evtushenko L."/>
        </authorList>
    </citation>
    <scope>NUCLEOTIDE SEQUENCE</scope>
    <source>
        <strain evidence="5">VKM B-1513</strain>
    </source>
</reference>
<dbReference type="Proteomes" id="UP001143486">
    <property type="component" value="Unassembled WGS sequence"/>
</dbReference>
<dbReference type="Pfam" id="PF01478">
    <property type="entry name" value="Peptidase_A24"/>
    <property type="match status" value="1"/>
</dbReference>
<dbReference type="Gene3D" id="1.20.120.1220">
    <property type="match status" value="1"/>
</dbReference>
<feature type="transmembrane region" description="Helical" evidence="3">
    <location>
        <begin position="35"/>
        <end position="68"/>
    </location>
</feature>
<sequence>MFLTHAATLILIIALSALFWIDFRTYRLPDAMTLPLIAAGLALNAFVFSTPWASLIGAAAGYLAFVAVEILFRRITGRNGLGRGDAKLIAAGGAWCGGWLLPSMVLVGTGSALLFVLGKAVVQRRLPRRDEAFAFGPWLAVGIAAGWIYRAYGPGLYPVL</sequence>
<dbReference type="GO" id="GO:0004190">
    <property type="term" value="F:aspartic-type endopeptidase activity"/>
    <property type="evidence" value="ECO:0007669"/>
    <property type="project" value="InterPro"/>
</dbReference>
<dbReference type="EMBL" id="BSFE01000007">
    <property type="protein sequence ID" value="GLK52923.1"/>
    <property type="molecule type" value="Genomic_DNA"/>
</dbReference>
<name>A0A9W6IMB2_9PROT</name>
<evidence type="ECO:0000259" key="4">
    <source>
        <dbReference type="Pfam" id="PF01478"/>
    </source>
</evidence>
<evidence type="ECO:0000256" key="3">
    <source>
        <dbReference type="SAM" id="Phobius"/>
    </source>
</evidence>
<dbReference type="PANTHER" id="PTHR30487:SF0">
    <property type="entry name" value="PREPILIN LEADER PEPTIDASE_N-METHYLTRANSFERASE-RELATED"/>
    <property type="match status" value="1"/>
</dbReference>
<reference evidence="5" key="1">
    <citation type="journal article" date="2014" name="Int. J. Syst. Evol. Microbiol.">
        <title>Complete genome sequence of Corynebacterium casei LMG S-19264T (=DSM 44701T), isolated from a smear-ripened cheese.</title>
        <authorList>
            <consortium name="US DOE Joint Genome Institute (JGI-PGF)"/>
            <person name="Walter F."/>
            <person name="Albersmeier A."/>
            <person name="Kalinowski J."/>
            <person name="Ruckert C."/>
        </authorList>
    </citation>
    <scope>NUCLEOTIDE SEQUENCE</scope>
    <source>
        <strain evidence="5">VKM B-1513</strain>
    </source>
</reference>
<feature type="transmembrane region" description="Helical" evidence="3">
    <location>
        <begin position="133"/>
        <end position="152"/>
    </location>
</feature>
<evidence type="ECO:0000256" key="2">
    <source>
        <dbReference type="RuleBase" id="RU003793"/>
    </source>
</evidence>
<proteinExistence type="inferred from homology"/>
<feature type="transmembrane region" description="Helical" evidence="3">
    <location>
        <begin position="6"/>
        <end position="23"/>
    </location>
</feature>
<keyword evidence="6" id="KW-1185">Reference proteome</keyword>
<keyword evidence="3" id="KW-1133">Transmembrane helix</keyword>